<organism evidence="6 7">
    <name type="scientific">Cellvibrio mixtus</name>
    <dbReference type="NCBI Taxonomy" id="39650"/>
    <lineage>
        <taxon>Bacteria</taxon>
        <taxon>Pseudomonadati</taxon>
        <taxon>Pseudomonadota</taxon>
        <taxon>Gammaproteobacteria</taxon>
        <taxon>Cellvibrionales</taxon>
        <taxon>Cellvibrionaceae</taxon>
        <taxon>Cellvibrio</taxon>
    </lineage>
</organism>
<dbReference type="PROSITE" id="PS50853">
    <property type="entry name" value="FN3"/>
    <property type="match status" value="4"/>
</dbReference>
<dbReference type="Gene3D" id="2.40.160.20">
    <property type="match status" value="1"/>
</dbReference>
<dbReference type="NCBIfam" id="NF041766">
    <property type="entry name" value="choice_anch_U"/>
    <property type="match status" value="1"/>
</dbReference>
<gene>
    <name evidence="6" type="ORF">CBP51_16130</name>
</gene>
<dbReference type="InterPro" id="IPR011250">
    <property type="entry name" value="OMP/PagP_B-barrel"/>
</dbReference>
<dbReference type="SUPFAM" id="SSF56925">
    <property type="entry name" value="OMPA-like"/>
    <property type="match status" value="1"/>
</dbReference>
<dbReference type="CDD" id="cd00063">
    <property type="entry name" value="FN3"/>
    <property type="match status" value="4"/>
</dbReference>
<feature type="domain" description="Fibronectin type-III" evidence="5">
    <location>
        <begin position="807"/>
        <end position="897"/>
    </location>
</feature>
<dbReference type="GO" id="GO:0046930">
    <property type="term" value="C:pore complex"/>
    <property type="evidence" value="ECO:0007669"/>
    <property type="project" value="UniProtKB-KW"/>
</dbReference>
<dbReference type="SUPFAM" id="SSF49265">
    <property type="entry name" value="Fibronectin type III"/>
    <property type="match status" value="3"/>
</dbReference>
<dbReference type="RefSeq" id="WP_094985726.1">
    <property type="nucleotide sequence ID" value="NZ_NHNI01000002.1"/>
</dbReference>
<dbReference type="GO" id="GO:0015288">
    <property type="term" value="F:porin activity"/>
    <property type="evidence" value="ECO:0007669"/>
    <property type="project" value="UniProtKB-KW"/>
</dbReference>
<evidence type="ECO:0000313" key="6">
    <source>
        <dbReference type="EMBL" id="OZY84698.1"/>
    </source>
</evidence>
<feature type="domain" description="Fibronectin type-III" evidence="5">
    <location>
        <begin position="452"/>
        <end position="544"/>
    </location>
</feature>
<feature type="domain" description="Fibronectin type-III" evidence="5">
    <location>
        <begin position="982"/>
        <end position="1071"/>
    </location>
</feature>
<dbReference type="SMART" id="SM00736">
    <property type="entry name" value="CADG"/>
    <property type="match status" value="4"/>
</dbReference>
<dbReference type="InterPro" id="IPR003961">
    <property type="entry name" value="FN3_dom"/>
</dbReference>
<proteinExistence type="inferred from homology"/>
<dbReference type="FunFam" id="2.60.40.10:FF:002543">
    <property type="match status" value="4"/>
</dbReference>
<evidence type="ECO:0000256" key="4">
    <source>
        <dbReference type="SAM" id="SignalP"/>
    </source>
</evidence>
<dbReference type="GO" id="GO:0005509">
    <property type="term" value="F:calcium ion binding"/>
    <property type="evidence" value="ECO:0007669"/>
    <property type="project" value="InterPro"/>
</dbReference>
<keyword evidence="2" id="KW-0812">Transmembrane</keyword>
<dbReference type="SMART" id="SM00060">
    <property type="entry name" value="FN3"/>
    <property type="match status" value="4"/>
</dbReference>
<keyword evidence="2" id="KW-0813">Transport</keyword>
<keyword evidence="7" id="KW-1185">Reference proteome</keyword>
<dbReference type="InterPro" id="IPR006644">
    <property type="entry name" value="Cadg"/>
</dbReference>
<dbReference type="SUPFAM" id="SSF49313">
    <property type="entry name" value="Cadherin-like"/>
    <property type="match status" value="4"/>
</dbReference>
<dbReference type="InterPro" id="IPR015919">
    <property type="entry name" value="Cadherin-like_sf"/>
</dbReference>
<dbReference type="EMBL" id="NHNI01000002">
    <property type="protein sequence ID" value="OZY84698.1"/>
    <property type="molecule type" value="Genomic_DNA"/>
</dbReference>
<comment type="similarity">
    <text evidence="1">Belongs to the outer membrane OOP (TC 1.B.6) superfamily. OmpA family.</text>
</comment>
<protein>
    <recommendedName>
        <fullName evidence="5">Fibronectin type-III domain-containing protein</fullName>
    </recommendedName>
</protein>
<dbReference type="Gene3D" id="2.60.40.10">
    <property type="entry name" value="Immunoglobulins"/>
    <property type="match status" value="8"/>
</dbReference>
<sequence length="2215" mass="224605">MFNNAFFKRGLPLLFLAAPLQAAPSISLSSSRMVNRSPKVTIEQQKTVQQLEGAGAFASFSTHSTGQLKTASEPEEANVLAFLENNGLLQSSDVVAATNSGNLDSEFNKSLSANVCSPPYSFSDCKIASVNRQTPATSPTDADTLTWRFIFDLPVTGVDAADFNIGGTTATITNIATNSSNDYSITISGGDLASFNGTASISLKPQGQYDIRLVYAGLSDPDDMMPPGVRGTYNNFYVVSNNVNVAPTDISLTSASVNQSGGINAVVGTLSSTDADVGDSHTYALVTGAGSTDNAFFNISGSSLRANNAALLAAGTYSVRVRTTDNASATYEEAFTITVVDNVPPAVSSITLSGSPANTATSVDFVVSFDTSANNITIDDFQLTATGGASGTISTVSASSGTSVNVTVNGISGNGTLRLDLKSSTDISDGLGNAGPAAYTSGSVHNVAIPTAPDAPTVGAATAGDGQVSVAFTAPVNNGGSAITGYTVTSNPGGFTGGGNGFTTSPITVNGLTNGTAYTFTVTATNGVGTSTVSGISNSATPKGNQTITFPNPGTQNFGTAPDLSPTASTTSSLTVSFTSSTTGVCTITSGGALTFVTAGSCTIDADQAGDNTWNAATTVTQTFTVNAVVPDAPTIGTATAGDTEATVTFTAPASTGGAAIFAGGYTVTASPGGATATGSSSPITVTGLMNGVAYTFTVTATNSAGEGNPSAATNSVTPAAPQTITFADPGAQNYGTAPTLTASSSAGVGYGVTFTSATTSVCTVNSAGVLTFISAGTCTINADQAGDSSFLPAPQVSRTFTVNPVVSAAPTIGTAIAGDTQASVAFTPPINTGGTSITNYTVTVSPPDVAPINGASSPIVVTGLTNGQAYTFTVTADNSAGTSPASVASNPITPKSIQTVTFANPGPRNFGTAPTLIATTDATGLTPTFTSSTPAVCTITSGGTLTFVSTGTCTINADQAGDASYLAAPQVTNSFTVNAVVPGAPTIGTATAGSAQASIAFTAPAFNGGSLITGYTVTASPGGATATGASSPITFTGLNNGTSYTFTVSATNTVGTGSPSTSSNAVTPNGAPIISGTPALSVNQDAVYSFIPTATDTAGDTLTFSITNKPTWAVFDTVTGALTGTPSNADVGVTNGIVISVSDGTLSASLPAFNLTVVNVNEAPVISGTPATSVDQDVAYSFIPTASDVDVGDVLTFSITNKPTWASFNPTTGALTGTPTNADVGVTSGIVISVSDGTLSASLPAFNLTVVNVNDVPVISGTPATSVDQDVAYSFIPTASDVDVGDVLTFSITNKPTWAMFDSATGALTGTPVKADVGTTTGIIISVSDGTLSASLPAFDLVVGNVNEAPVISGTPATSVDQDVAYSFTPTASDVDVGDVLTFSITNKPSWASFNPATGALTGTPTGADVGTTTGIVISVSDGTLSASLPAFTLEVVATIDPLQPVVTAPDDITINATGLYTPVSLRQLLSLNPAATQEQVEAILNSMASDGVSGNTCCTTNPEGLNANNVLLLPPGRHEVTWKATNAADVSGTATQVVSINPLVSLSKSQIAIRGSAVEFRVLLNGKAPQYPLSVPYVIDTNATTAASTEHNLVNGIANFAEEGQVQVAIPIQIANLSGLTDSQLVVRLGSDINAGVANSHTISIREGNIPPSVTLGLTQGGINTIQITPTGGPVTVTAIVTDLNPGDTHTYDWSASDTVLGDTDGNPVNNTLVFDPSNLSGRHQAQLTVTDSGGASANVQLFFRIVASLPVLSPDVDTDGDGISDLDEGLGDSNGNGIPDYLDSMPTTNILPQQGAVTNAYLIECDPGVRCGLGKFALVGQSGGVQILDNELGAMSELIVDPTFKPVGGIFDFVINDLPTPGQNVRIVIPQASPIPANAVYRKYQNGNWVNFQEDTNNTIFSAPGNPGYCPPPGNAEWTPGLTQGNLCVQLTITDGGPNDDDGLVNSAIVDPGAVSVALPVDPEPPTPEPPKPDVSLKSKGGGAVDGVWILLIGSLLMMKWIGARQRKGLLAAALLVTSVSSQALTDGKAFVRVDVYKVEGGTHEAAFSQTLAAAGHDFTVDRYDVDRRGYQIALGYQWHNYTYTELGFLELGDVNVDMTLDGDTDLVAFKRDFADAYPVSASGWTAVQGLTLFSERPINLSLEAGAYFWQDDRKTNQAQITLQSDSGVAPLAGVRMDWLLTKSISMGFNARRVYLADQVVDLYSLSGRYRF</sequence>
<feature type="signal peptide" evidence="4">
    <location>
        <begin position="1"/>
        <end position="22"/>
    </location>
</feature>
<evidence type="ECO:0000256" key="3">
    <source>
        <dbReference type="SAM" id="MobiDB-lite"/>
    </source>
</evidence>
<dbReference type="GO" id="GO:0009279">
    <property type="term" value="C:cell outer membrane"/>
    <property type="evidence" value="ECO:0007669"/>
    <property type="project" value="InterPro"/>
</dbReference>
<dbReference type="InterPro" id="IPR036116">
    <property type="entry name" value="FN3_sf"/>
</dbReference>
<feature type="chain" id="PRO_5012311794" description="Fibronectin type-III domain-containing protein" evidence="4">
    <location>
        <begin position="23"/>
        <end position="2215"/>
    </location>
</feature>
<dbReference type="InterPro" id="IPR000498">
    <property type="entry name" value="OmpA-like_TM_dom"/>
</dbReference>
<feature type="domain" description="Fibronectin type-III" evidence="5">
    <location>
        <begin position="630"/>
        <end position="721"/>
    </location>
</feature>
<keyword evidence="2" id="KW-0626">Porin</keyword>
<reference evidence="7" key="1">
    <citation type="submission" date="2017-05" db="EMBL/GenBank/DDBJ databases">
        <authorList>
            <person name="Barney B.M."/>
        </authorList>
    </citation>
    <scope>NUCLEOTIDE SEQUENCE [LARGE SCALE GENOMIC DNA]</scope>
    <source>
        <strain evidence="7">PSBB022</strain>
    </source>
</reference>
<dbReference type="Pfam" id="PF05345">
    <property type="entry name" value="He_PIG"/>
    <property type="match status" value="4"/>
</dbReference>
<dbReference type="Pfam" id="PF00041">
    <property type="entry name" value="fn3"/>
    <property type="match status" value="4"/>
</dbReference>
<dbReference type="InterPro" id="IPR008964">
    <property type="entry name" value="Invasin/intimin_cell_adhesion"/>
</dbReference>
<evidence type="ECO:0000259" key="5">
    <source>
        <dbReference type="PROSITE" id="PS50853"/>
    </source>
</evidence>
<dbReference type="InterPro" id="IPR053784">
    <property type="entry name" value="Choice_anch_U_dom"/>
</dbReference>
<feature type="region of interest" description="Disordered" evidence="3">
    <location>
        <begin position="1963"/>
        <end position="1982"/>
    </location>
</feature>
<dbReference type="Pfam" id="PF01389">
    <property type="entry name" value="OmpA_membrane"/>
    <property type="match status" value="1"/>
</dbReference>
<dbReference type="PANTHER" id="PTHR34720:SF9">
    <property type="entry name" value="BLR4714 PROTEIN"/>
    <property type="match status" value="1"/>
</dbReference>
<name>A0A266Q4A1_9GAMM</name>
<evidence type="ECO:0000313" key="7">
    <source>
        <dbReference type="Proteomes" id="UP000216101"/>
    </source>
</evidence>
<evidence type="ECO:0000256" key="2">
    <source>
        <dbReference type="ARBA" id="ARBA00023114"/>
    </source>
</evidence>
<dbReference type="PANTHER" id="PTHR34720">
    <property type="entry name" value="MICROCYSTIN DEPENDENT PROTEIN"/>
    <property type="match status" value="1"/>
</dbReference>
<keyword evidence="4" id="KW-0732">Signal</keyword>
<dbReference type="InterPro" id="IPR013783">
    <property type="entry name" value="Ig-like_fold"/>
</dbReference>
<evidence type="ECO:0000256" key="1">
    <source>
        <dbReference type="ARBA" id="ARBA00005710"/>
    </source>
</evidence>
<comment type="caution">
    <text evidence="6">The sequence shown here is derived from an EMBL/GenBank/DDBJ whole genome shotgun (WGS) entry which is preliminary data.</text>
</comment>
<dbReference type="SUPFAM" id="SSF49373">
    <property type="entry name" value="Invasin/intimin cell-adhesion fragments"/>
    <property type="match status" value="2"/>
</dbReference>
<dbReference type="Gene3D" id="2.60.40.1080">
    <property type="match status" value="2"/>
</dbReference>
<accession>A0A266Q4A1</accession>
<dbReference type="Proteomes" id="UP000216101">
    <property type="component" value="Unassembled WGS sequence"/>
</dbReference>
<keyword evidence="2" id="KW-0406">Ion transport</keyword>